<evidence type="ECO:0000256" key="4">
    <source>
        <dbReference type="SAM" id="Phobius"/>
    </source>
</evidence>
<dbReference type="EMBL" id="JAGIOF010000001">
    <property type="protein sequence ID" value="MBP2384809.1"/>
    <property type="molecule type" value="Genomic_DNA"/>
</dbReference>
<proteinExistence type="predicted"/>
<keyword evidence="1" id="KW-0805">Transcription regulation</keyword>
<feature type="transmembrane region" description="Helical" evidence="4">
    <location>
        <begin position="104"/>
        <end position="126"/>
    </location>
</feature>
<dbReference type="Pfam" id="PF13490">
    <property type="entry name" value="zf-HC2"/>
    <property type="match status" value="1"/>
</dbReference>
<dbReference type="InterPro" id="IPR041916">
    <property type="entry name" value="Anti_sigma_zinc_sf"/>
</dbReference>
<keyword evidence="4" id="KW-0472">Membrane</keyword>
<evidence type="ECO:0000256" key="1">
    <source>
        <dbReference type="ARBA" id="ARBA00023015"/>
    </source>
</evidence>
<accession>A0ABS4X8K9</accession>
<keyword evidence="4" id="KW-0812">Transmembrane</keyword>
<dbReference type="InterPro" id="IPR027383">
    <property type="entry name" value="Znf_put"/>
</dbReference>
<gene>
    <name evidence="6" type="ORF">JOF47_000320</name>
</gene>
<dbReference type="Gene3D" id="1.10.10.1320">
    <property type="entry name" value="Anti-sigma factor, zinc-finger domain"/>
    <property type="match status" value="1"/>
</dbReference>
<comment type="caution">
    <text evidence="6">The sequence shown here is derived from an EMBL/GenBank/DDBJ whole genome shotgun (WGS) entry which is preliminary data.</text>
</comment>
<keyword evidence="4" id="KW-1133">Transmembrane helix</keyword>
<dbReference type="RefSeq" id="WP_209995517.1">
    <property type="nucleotide sequence ID" value="NZ_BAAAJY010000006.1"/>
</dbReference>
<protein>
    <recommendedName>
        <fullName evidence="5">Putative zinc-finger domain-containing protein</fullName>
    </recommendedName>
</protein>
<dbReference type="Proteomes" id="UP001296993">
    <property type="component" value="Unassembled WGS sequence"/>
</dbReference>
<organism evidence="6 7">
    <name type="scientific">Paeniglutamicibacter kerguelensis</name>
    <dbReference type="NCBI Taxonomy" id="254788"/>
    <lineage>
        <taxon>Bacteria</taxon>
        <taxon>Bacillati</taxon>
        <taxon>Actinomycetota</taxon>
        <taxon>Actinomycetes</taxon>
        <taxon>Micrococcales</taxon>
        <taxon>Micrococcaceae</taxon>
        <taxon>Paeniglutamicibacter</taxon>
    </lineage>
</organism>
<feature type="region of interest" description="Disordered" evidence="3">
    <location>
        <begin position="61"/>
        <end position="82"/>
    </location>
</feature>
<feature type="domain" description="Putative zinc-finger" evidence="5">
    <location>
        <begin position="6"/>
        <end position="34"/>
    </location>
</feature>
<evidence type="ECO:0000313" key="7">
    <source>
        <dbReference type="Proteomes" id="UP001296993"/>
    </source>
</evidence>
<evidence type="ECO:0000256" key="3">
    <source>
        <dbReference type="SAM" id="MobiDB-lite"/>
    </source>
</evidence>
<keyword evidence="2" id="KW-0804">Transcription</keyword>
<evidence type="ECO:0000256" key="2">
    <source>
        <dbReference type="ARBA" id="ARBA00023163"/>
    </source>
</evidence>
<name>A0ABS4X8K9_9MICC</name>
<sequence>MDEHILLGAYILGGLTPSERGDFELHLRGCASCQEEMQGASRLSALLGTLQLSDASALLGTEPPQADMARGSEAPSTPTSEPQEACIDLLARLATKRRNKRLKIGAFGLAAVAASVATGVFLAPVIHPGPGPDASFAVASALGPRVELGMNAKAWGTELEFSGAELPTSGVLSLWVVDHGGIADRAGSWQATTTGKTKLTGAVPTQLGNIATVQLRDYDSKVLAVVTLPQGTGQQS</sequence>
<evidence type="ECO:0000259" key="5">
    <source>
        <dbReference type="Pfam" id="PF13490"/>
    </source>
</evidence>
<reference evidence="6 7" key="1">
    <citation type="submission" date="2021-03" db="EMBL/GenBank/DDBJ databases">
        <title>Sequencing the genomes of 1000 actinobacteria strains.</title>
        <authorList>
            <person name="Klenk H.-P."/>
        </authorList>
    </citation>
    <scope>NUCLEOTIDE SEQUENCE [LARGE SCALE GENOMIC DNA]</scope>
    <source>
        <strain evidence="6 7">DSM 15797</strain>
    </source>
</reference>
<evidence type="ECO:0000313" key="6">
    <source>
        <dbReference type="EMBL" id="MBP2384809.1"/>
    </source>
</evidence>
<keyword evidence="7" id="KW-1185">Reference proteome</keyword>